<comment type="caution">
    <text evidence="2">The sequence shown here is derived from an EMBL/GenBank/DDBJ whole genome shotgun (WGS) entry which is preliminary data.</text>
</comment>
<dbReference type="EMBL" id="SZQL01000027">
    <property type="protein sequence ID" value="TKK64871.1"/>
    <property type="molecule type" value="Genomic_DNA"/>
</dbReference>
<dbReference type="Gene3D" id="1.10.30.50">
    <property type="match status" value="1"/>
</dbReference>
<gene>
    <name evidence="2" type="ORF">FC093_21705</name>
</gene>
<keyword evidence="2" id="KW-0378">Hydrolase</keyword>
<sequence>MKFEEVSFDLDDKNLFLVDDLKLRAEAIRHSILPRLEIITNHSISLTNERFKINVLELSTVLKFPNFRKTRAKEFDIDYTRSEAGLGGKRNVELWKSMLKKNGEPPMIIPFSLTFSLDEDGLSFFFLSNRYNLTMKDNSLFYDFHLKYADEIANLVNESKVSLQKYYAKENDSYKIHPFICFIDYLKWQRDIEILDLPYFSRTIKYPISNNEIELLVSEFITFYPIYDSYLRLASGNSVLLNEQIGLLKDWFINSIDEEKSSLDEPTKKDNSHQEINLLKLAEAKIKVMPALRWQVFQRDNWRCVSCGRTTDNGIVLHVDHIIPRSKGGQDHLDNYQTLCDICNIGKSNKDQTNLRERN</sequence>
<dbReference type="PANTHER" id="PTHR33877:SF2">
    <property type="entry name" value="OS07G0170200 PROTEIN"/>
    <property type="match status" value="1"/>
</dbReference>
<dbReference type="Pfam" id="PF14279">
    <property type="entry name" value="HNH_5"/>
    <property type="match status" value="1"/>
</dbReference>
<dbReference type="CDD" id="cd00085">
    <property type="entry name" value="HNHc"/>
    <property type="match status" value="1"/>
</dbReference>
<evidence type="ECO:0000313" key="2">
    <source>
        <dbReference type="EMBL" id="TKK64871.1"/>
    </source>
</evidence>
<dbReference type="AlphaFoldDB" id="A0A4U3KRL1"/>
<dbReference type="GO" id="GO:0004519">
    <property type="term" value="F:endonuclease activity"/>
    <property type="evidence" value="ECO:0007669"/>
    <property type="project" value="UniProtKB-KW"/>
</dbReference>
<protein>
    <submittedName>
        <fullName evidence="2">HNH endonuclease</fullName>
    </submittedName>
</protein>
<feature type="domain" description="HNH nuclease" evidence="1">
    <location>
        <begin position="291"/>
        <end position="345"/>
    </location>
</feature>
<evidence type="ECO:0000313" key="3">
    <source>
        <dbReference type="Proteomes" id="UP000305848"/>
    </source>
</evidence>
<dbReference type="InterPro" id="IPR052892">
    <property type="entry name" value="NA-targeting_endonuclease"/>
</dbReference>
<organism evidence="2 3">
    <name type="scientific">Ilyomonas limi</name>
    <dbReference type="NCBI Taxonomy" id="2575867"/>
    <lineage>
        <taxon>Bacteria</taxon>
        <taxon>Pseudomonadati</taxon>
        <taxon>Bacteroidota</taxon>
        <taxon>Chitinophagia</taxon>
        <taxon>Chitinophagales</taxon>
        <taxon>Chitinophagaceae</taxon>
        <taxon>Ilyomonas</taxon>
    </lineage>
</organism>
<dbReference type="InterPro" id="IPR029471">
    <property type="entry name" value="HNH_5"/>
</dbReference>
<keyword evidence="2" id="KW-0540">Nuclease</keyword>
<keyword evidence="2" id="KW-0255">Endonuclease</keyword>
<accession>A0A4U3KRL1</accession>
<name>A0A4U3KRL1_9BACT</name>
<evidence type="ECO:0000259" key="1">
    <source>
        <dbReference type="SMART" id="SM00507"/>
    </source>
</evidence>
<proteinExistence type="predicted"/>
<reference evidence="2 3" key="1">
    <citation type="submission" date="2019-05" db="EMBL/GenBank/DDBJ databases">
        <title>Panacibacter sp. strain 17mud1-8 Genome sequencing and assembly.</title>
        <authorList>
            <person name="Chhetri G."/>
        </authorList>
    </citation>
    <scope>NUCLEOTIDE SEQUENCE [LARGE SCALE GENOMIC DNA]</scope>
    <source>
        <strain evidence="2 3">17mud1-8</strain>
    </source>
</reference>
<dbReference type="PANTHER" id="PTHR33877">
    <property type="entry name" value="SLL1193 PROTEIN"/>
    <property type="match status" value="1"/>
</dbReference>
<keyword evidence="3" id="KW-1185">Reference proteome</keyword>
<dbReference type="InterPro" id="IPR003615">
    <property type="entry name" value="HNH_nuc"/>
</dbReference>
<dbReference type="SMART" id="SM00507">
    <property type="entry name" value="HNHc"/>
    <property type="match status" value="1"/>
</dbReference>
<dbReference type="Proteomes" id="UP000305848">
    <property type="component" value="Unassembled WGS sequence"/>
</dbReference>
<dbReference type="RefSeq" id="WP_137263920.1">
    <property type="nucleotide sequence ID" value="NZ_SZQL01000027.1"/>
</dbReference>
<dbReference type="OrthoDB" id="681120at2"/>